<keyword evidence="2" id="KW-1185">Reference proteome</keyword>
<proteinExistence type="predicted"/>
<organism evidence="1 2">
    <name type="scientific">Nonomuraea rhodomycinica</name>
    <dbReference type="NCBI Taxonomy" id="1712872"/>
    <lineage>
        <taxon>Bacteria</taxon>
        <taxon>Bacillati</taxon>
        <taxon>Actinomycetota</taxon>
        <taxon>Actinomycetes</taxon>
        <taxon>Streptosporangiales</taxon>
        <taxon>Streptosporangiaceae</taxon>
        <taxon>Nonomuraea</taxon>
    </lineage>
</organism>
<dbReference type="AlphaFoldDB" id="A0A7Y6IYX4"/>
<reference evidence="1 2" key="1">
    <citation type="submission" date="2020-06" db="EMBL/GenBank/DDBJ databases">
        <authorList>
            <person name="Chanama M."/>
        </authorList>
    </citation>
    <scope>NUCLEOTIDE SEQUENCE [LARGE SCALE GENOMIC DNA]</scope>
    <source>
        <strain evidence="1 2">TBRC6557</strain>
    </source>
</reference>
<sequence length="164" mass="17586">MALTADERELAETLRAWAALSPPLPGDRYGSLYALLLDLGEWFAPEALPVDVERGPAGFCYANAAEVATARGWTYVEGLALVDTGSTRLPVPHAWACPGPAGTAAEVTWPPGRGVAYLGVPLAADTWSARPFWDSSPVLDVHARRELLRDGVPRCWHAKAAELP</sequence>
<dbReference type="RefSeq" id="WP_175606433.1">
    <property type="nucleotide sequence ID" value="NZ_JABWGO010000024.1"/>
</dbReference>
<protein>
    <submittedName>
        <fullName evidence="1">Uncharacterized protein</fullName>
    </submittedName>
</protein>
<evidence type="ECO:0000313" key="2">
    <source>
        <dbReference type="Proteomes" id="UP000546126"/>
    </source>
</evidence>
<gene>
    <name evidence="1" type="ORF">HT134_43860</name>
</gene>
<accession>A0A7Y6IYX4</accession>
<dbReference type="EMBL" id="JABWGO010000024">
    <property type="protein sequence ID" value="NUW46992.1"/>
    <property type="molecule type" value="Genomic_DNA"/>
</dbReference>
<evidence type="ECO:0000313" key="1">
    <source>
        <dbReference type="EMBL" id="NUW46992.1"/>
    </source>
</evidence>
<dbReference type="Proteomes" id="UP000546126">
    <property type="component" value="Unassembled WGS sequence"/>
</dbReference>
<comment type="caution">
    <text evidence="1">The sequence shown here is derived from an EMBL/GenBank/DDBJ whole genome shotgun (WGS) entry which is preliminary data.</text>
</comment>
<name>A0A7Y6IYX4_9ACTN</name>